<keyword evidence="1" id="KW-0732">Signal</keyword>
<feature type="signal peptide" evidence="1">
    <location>
        <begin position="1"/>
        <end position="20"/>
    </location>
</feature>
<sequence length="209" mass="22963">MKKSLWVLLSGLALQTSAHAEESYRTAVWFDALFDATGQVRELQAQDEAEQTPAFWAQLRSRVLRARIPPVSEQGQPATFRTGVRVSLEVRKDAAAGAVAIKGLEMAPLPIERNFVGYPADAKNSPGWSGAVTVACTVTVEGLCRDIVVDALPGMPESVRKFGKASLEAWRFRPQEVNGKPVEGRALVSLQLETSDSQPKDFREPRRVF</sequence>
<dbReference type="KEGG" id="pais:PFX98_01370"/>
<accession>A0AA95NM16</accession>
<dbReference type="SUPFAM" id="SSF74653">
    <property type="entry name" value="TolA/TonB C-terminal domain"/>
    <property type="match status" value="1"/>
</dbReference>
<dbReference type="AlphaFoldDB" id="A0AA95NM16"/>
<evidence type="ECO:0000256" key="1">
    <source>
        <dbReference type="SAM" id="SignalP"/>
    </source>
</evidence>
<proteinExistence type="predicted"/>
<feature type="chain" id="PRO_5041711136" description="TonB C-terminal domain-containing protein" evidence="1">
    <location>
        <begin position="21"/>
        <end position="209"/>
    </location>
</feature>
<protein>
    <recommendedName>
        <fullName evidence="4">TonB C-terminal domain-containing protein</fullName>
    </recommendedName>
</protein>
<evidence type="ECO:0000313" key="2">
    <source>
        <dbReference type="EMBL" id="WIT12281.1"/>
    </source>
</evidence>
<name>A0AA95NM16_9BURK</name>
<dbReference type="EMBL" id="CP116346">
    <property type="protein sequence ID" value="WIT12281.1"/>
    <property type="molecule type" value="Genomic_DNA"/>
</dbReference>
<dbReference type="RefSeq" id="WP_285233373.1">
    <property type="nucleotide sequence ID" value="NZ_CP116346.1"/>
</dbReference>
<reference evidence="2" key="1">
    <citation type="submission" date="2023-01" db="EMBL/GenBank/DDBJ databases">
        <title>Whole genome sequence of Paucibacter sp. S2-9 isolated from pond sediment.</title>
        <authorList>
            <person name="Jung J.Y."/>
        </authorList>
    </citation>
    <scope>NUCLEOTIDE SEQUENCE</scope>
    <source>
        <strain evidence="2">S2-9</strain>
    </source>
</reference>
<keyword evidence="3" id="KW-1185">Reference proteome</keyword>
<dbReference type="Gene3D" id="3.30.1150.10">
    <property type="match status" value="1"/>
</dbReference>
<dbReference type="Proteomes" id="UP001177769">
    <property type="component" value="Chromosome"/>
</dbReference>
<evidence type="ECO:0000313" key="3">
    <source>
        <dbReference type="Proteomes" id="UP001177769"/>
    </source>
</evidence>
<gene>
    <name evidence="2" type="ORF">PFX98_01370</name>
</gene>
<evidence type="ECO:0008006" key="4">
    <source>
        <dbReference type="Google" id="ProtNLM"/>
    </source>
</evidence>
<organism evidence="2 3">
    <name type="scientific">Paucibacter sediminis</name>
    <dbReference type="NCBI Taxonomy" id="3019553"/>
    <lineage>
        <taxon>Bacteria</taxon>
        <taxon>Pseudomonadati</taxon>
        <taxon>Pseudomonadota</taxon>
        <taxon>Betaproteobacteria</taxon>
        <taxon>Burkholderiales</taxon>
        <taxon>Sphaerotilaceae</taxon>
        <taxon>Roseateles</taxon>
    </lineage>
</organism>